<proteinExistence type="inferred from homology"/>
<keyword evidence="6" id="KW-1185">Reference proteome</keyword>
<dbReference type="Gene3D" id="3.40.50.1820">
    <property type="entry name" value="alpha/beta hydrolase"/>
    <property type="match status" value="1"/>
</dbReference>
<gene>
    <name evidence="5" type="ORF">CYY_000438</name>
</gene>
<dbReference type="PROSITE" id="PS00122">
    <property type="entry name" value="CARBOXYLESTERASE_B_1"/>
    <property type="match status" value="1"/>
</dbReference>
<evidence type="ECO:0000259" key="4">
    <source>
        <dbReference type="Pfam" id="PF00135"/>
    </source>
</evidence>
<dbReference type="AlphaFoldDB" id="A0A8J4Q1I7"/>
<evidence type="ECO:0000256" key="2">
    <source>
        <dbReference type="ARBA" id="ARBA00022801"/>
    </source>
</evidence>
<evidence type="ECO:0000313" key="6">
    <source>
        <dbReference type="Proteomes" id="UP000695562"/>
    </source>
</evidence>
<dbReference type="EMBL" id="AJWJ01000008">
    <property type="protein sequence ID" value="KAF2078248.1"/>
    <property type="molecule type" value="Genomic_DNA"/>
</dbReference>
<dbReference type="InterPro" id="IPR050654">
    <property type="entry name" value="AChE-related_enzymes"/>
</dbReference>
<name>A0A8J4Q1I7_9MYCE</name>
<comment type="caution">
    <text evidence="5">The sequence shown here is derived from an EMBL/GenBank/DDBJ whole genome shotgun (WGS) entry which is preliminary data.</text>
</comment>
<comment type="similarity">
    <text evidence="1 3">Belongs to the type-B carboxylesterase/lipase family.</text>
</comment>
<dbReference type="PANTHER" id="PTHR43918">
    <property type="entry name" value="ACETYLCHOLINESTERASE"/>
    <property type="match status" value="1"/>
</dbReference>
<accession>A0A8J4Q1I7</accession>
<dbReference type="SUPFAM" id="SSF53474">
    <property type="entry name" value="alpha/beta-Hydrolases"/>
    <property type="match status" value="1"/>
</dbReference>
<organism evidence="5 6">
    <name type="scientific">Polysphondylium violaceum</name>
    <dbReference type="NCBI Taxonomy" id="133409"/>
    <lineage>
        <taxon>Eukaryota</taxon>
        <taxon>Amoebozoa</taxon>
        <taxon>Evosea</taxon>
        <taxon>Eumycetozoa</taxon>
        <taxon>Dictyostelia</taxon>
        <taxon>Dictyosteliales</taxon>
        <taxon>Dictyosteliaceae</taxon>
        <taxon>Polysphondylium</taxon>
    </lineage>
</organism>
<protein>
    <recommendedName>
        <fullName evidence="3">Carboxylic ester hydrolase</fullName>
        <ecNumber evidence="3">3.1.1.-</ecNumber>
    </recommendedName>
</protein>
<evidence type="ECO:0000256" key="1">
    <source>
        <dbReference type="ARBA" id="ARBA00005964"/>
    </source>
</evidence>
<dbReference type="Proteomes" id="UP000695562">
    <property type="component" value="Unassembled WGS sequence"/>
</dbReference>
<dbReference type="Pfam" id="PF00135">
    <property type="entry name" value="COesterase"/>
    <property type="match status" value="1"/>
</dbReference>
<dbReference type="PROSITE" id="PS00941">
    <property type="entry name" value="CARBOXYLESTERASE_B_2"/>
    <property type="match status" value="1"/>
</dbReference>
<feature type="signal peptide" evidence="3">
    <location>
        <begin position="1"/>
        <end position="20"/>
    </location>
</feature>
<reference evidence="5" key="1">
    <citation type="submission" date="2020-01" db="EMBL/GenBank/DDBJ databases">
        <title>Development of genomics and gene disruption for Polysphondylium violaceum indicates a role for the polyketide synthase stlB in stalk morphogenesis.</title>
        <authorList>
            <person name="Narita B."/>
            <person name="Kawabe Y."/>
            <person name="Kin K."/>
            <person name="Saito T."/>
            <person name="Gibbs R."/>
            <person name="Kuspa A."/>
            <person name="Muzny D."/>
            <person name="Queller D."/>
            <person name="Richards S."/>
            <person name="Strassman J."/>
            <person name="Sucgang R."/>
            <person name="Worley K."/>
            <person name="Schaap P."/>
        </authorList>
    </citation>
    <scope>NUCLEOTIDE SEQUENCE</scope>
    <source>
        <strain evidence="5">QSvi11</strain>
    </source>
</reference>
<evidence type="ECO:0000313" key="5">
    <source>
        <dbReference type="EMBL" id="KAF2078248.1"/>
    </source>
</evidence>
<feature type="domain" description="Carboxylesterase type B" evidence="4">
    <location>
        <begin position="38"/>
        <end position="487"/>
    </location>
</feature>
<sequence>MKYQLIFLICALVMLTTATTTENPLKVVSSSGIYYGKNMNGSRAYLGIPFAKPPVGALRFKPPQKASFSLNYQATQWPLACYQTGITNQTLMSEDCLYLNVFTPTTAKPFPGLPVMVFIHGGRYWTGQTSQFPGDLLAHLGDVVVVSIQYRLNIFGFQPFDENTNNGLLDQQLALKWVRENIFFFGGNPSSVTIFGESAGGSSVLHHLTVPSSYPLYDKAILQSAWQWLIPTAQVSKVKAATWAATKGCANTTPTGTPDYEAILDCLKALPSQTILPTTGNSDFFVPMIDNVLINDLPLASIKNGYFNKNAKIIIGHNYDEGHYMAYSRVGGYKGPSFPVTDTTYYNSLTRYLTVYLTPAEANQIIALYEPVKTQLANNWLAASEFFGDYYISCGSILAAEYLNQQNASLKTFIFNYTSPNYPAVESFLAASHGNELPYIFYQWIYTYYPFSVGDYLMSDRMMKAWVDFAATSNTVSYVNNWPSTYPNAMYFGPDPTDFSASRPYTKPICDSLRPIFE</sequence>
<dbReference type="InterPro" id="IPR002018">
    <property type="entry name" value="CarbesteraseB"/>
</dbReference>
<keyword evidence="3" id="KW-0732">Signal</keyword>
<dbReference type="PANTHER" id="PTHR43918:SF4">
    <property type="entry name" value="CARBOXYLIC ESTER HYDROLASE"/>
    <property type="match status" value="1"/>
</dbReference>
<dbReference type="EC" id="3.1.1.-" evidence="3"/>
<dbReference type="InterPro" id="IPR029058">
    <property type="entry name" value="AB_hydrolase_fold"/>
</dbReference>
<keyword evidence="2 3" id="KW-0378">Hydrolase</keyword>
<dbReference type="OrthoDB" id="15500at2759"/>
<dbReference type="InterPro" id="IPR019826">
    <property type="entry name" value="Carboxylesterase_B_AS"/>
</dbReference>
<dbReference type="InterPro" id="IPR019819">
    <property type="entry name" value="Carboxylesterase_B_CS"/>
</dbReference>
<evidence type="ECO:0000256" key="3">
    <source>
        <dbReference type="RuleBase" id="RU361235"/>
    </source>
</evidence>
<feature type="chain" id="PRO_5035337539" description="Carboxylic ester hydrolase" evidence="3">
    <location>
        <begin position="21"/>
        <end position="518"/>
    </location>
</feature>
<dbReference type="GO" id="GO:0052689">
    <property type="term" value="F:carboxylic ester hydrolase activity"/>
    <property type="evidence" value="ECO:0007669"/>
    <property type="project" value="TreeGrafter"/>
</dbReference>